<protein>
    <recommendedName>
        <fullName evidence="8">Dimethylaniline monooxygenase (N-oxide forming)</fullName>
    </recommendedName>
</protein>
<evidence type="ECO:0000256" key="5">
    <source>
        <dbReference type="ARBA" id="ARBA00023002"/>
    </source>
</evidence>
<dbReference type="InterPro" id="IPR000960">
    <property type="entry name" value="Flavin_mOase"/>
</dbReference>
<keyword evidence="5" id="KW-0560">Oxidoreductase</keyword>
<evidence type="ECO:0000313" key="7">
    <source>
        <dbReference type="Proteomes" id="UP001161757"/>
    </source>
</evidence>
<sequence>MSQKESQPAVRRVAVLGAGPSGYAAVRALALEKKFDVIRVFERRDRVGGIWHYDPIPDDFPLASSDKPRKVTAPAQLPGFTEPAAEDKTARTAIYDKLDSNVGAAVMAFSHAPFPVKNSATSVLRLGPDNPSRPFQVIQQYLETLFQEYRHWISFNTTVERAEKVGNEWVLDLRQSGHLRNGQSRDFWWQEKFDAIVAATGHYNIGWIPEIAGLPEAYRKAPDHFEHSKSYRTPDDYVGKKVLVVGGSVSAADIVTDIHGIVKGPLYSAQRRVNEALVSVWKLPGVVSKGQVKRIFSHDENGVGVEFQDGSTVVGFDKIIFATGFKVSYPYLVPNPVTPTNRLAGVYEHIVKIGDPTLTFVGQVKGGLSFRVFEYQAVAIARILAGRAHLPPVAEQEAWERERLQKKGDSILFHEIVPDFEQYWNKLREIAGKPAPDSDGYELPAWRQEWTDTALAILAKKAQWWAEQAENAKVRPRL</sequence>
<dbReference type="Proteomes" id="UP001161757">
    <property type="component" value="Unassembled WGS sequence"/>
</dbReference>
<dbReference type="SUPFAM" id="SSF51905">
    <property type="entry name" value="FAD/NAD(P)-binding domain"/>
    <property type="match status" value="2"/>
</dbReference>
<reference evidence="6" key="1">
    <citation type="submission" date="2023-01" db="EMBL/GenBank/DDBJ databases">
        <title>Exophiala dermititidis isolated from Cystic Fibrosis Patient.</title>
        <authorList>
            <person name="Kurbessoian T."/>
            <person name="Crocker A."/>
            <person name="Murante D."/>
            <person name="Hogan D.A."/>
            <person name="Stajich J.E."/>
        </authorList>
    </citation>
    <scope>NUCLEOTIDE SEQUENCE</scope>
    <source>
        <strain evidence="6">Ex8</strain>
    </source>
</reference>
<dbReference type="PIRSF" id="PIRSF000332">
    <property type="entry name" value="FMO"/>
    <property type="match status" value="1"/>
</dbReference>
<evidence type="ECO:0000256" key="3">
    <source>
        <dbReference type="ARBA" id="ARBA00022827"/>
    </source>
</evidence>
<keyword evidence="4" id="KW-0521">NADP</keyword>
<dbReference type="GO" id="GO:0050661">
    <property type="term" value="F:NADP binding"/>
    <property type="evidence" value="ECO:0007669"/>
    <property type="project" value="InterPro"/>
</dbReference>
<dbReference type="GO" id="GO:0050660">
    <property type="term" value="F:flavin adenine dinucleotide binding"/>
    <property type="evidence" value="ECO:0007669"/>
    <property type="project" value="InterPro"/>
</dbReference>
<dbReference type="PRINTS" id="PR00419">
    <property type="entry name" value="ADXRDTASE"/>
</dbReference>
<evidence type="ECO:0000256" key="1">
    <source>
        <dbReference type="ARBA" id="ARBA00009183"/>
    </source>
</evidence>
<evidence type="ECO:0000256" key="4">
    <source>
        <dbReference type="ARBA" id="ARBA00022857"/>
    </source>
</evidence>
<gene>
    <name evidence="6" type="ORF">HRR80_005332</name>
</gene>
<dbReference type="InterPro" id="IPR036188">
    <property type="entry name" value="FAD/NAD-bd_sf"/>
</dbReference>
<accession>A0AAN6IU92</accession>
<proteinExistence type="inferred from homology"/>
<evidence type="ECO:0000313" key="6">
    <source>
        <dbReference type="EMBL" id="KAJ8990553.1"/>
    </source>
</evidence>
<dbReference type="GO" id="GO:0004499">
    <property type="term" value="F:N,N-dimethylaniline monooxygenase activity"/>
    <property type="evidence" value="ECO:0007669"/>
    <property type="project" value="InterPro"/>
</dbReference>
<dbReference type="PANTHER" id="PTHR23023">
    <property type="entry name" value="DIMETHYLANILINE MONOOXYGENASE"/>
    <property type="match status" value="1"/>
</dbReference>
<evidence type="ECO:0008006" key="8">
    <source>
        <dbReference type="Google" id="ProtNLM"/>
    </source>
</evidence>
<dbReference type="Pfam" id="PF00743">
    <property type="entry name" value="FMO-like"/>
    <property type="match status" value="2"/>
</dbReference>
<name>A0AAN6IU92_EXODE</name>
<dbReference type="EMBL" id="JAJGCB010000010">
    <property type="protein sequence ID" value="KAJ8990553.1"/>
    <property type="molecule type" value="Genomic_DNA"/>
</dbReference>
<dbReference type="InterPro" id="IPR050346">
    <property type="entry name" value="FMO-like"/>
</dbReference>
<keyword evidence="2" id="KW-0285">Flavoprotein</keyword>
<comment type="caution">
    <text evidence="6">The sequence shown here is derived from an EMBL/GenBank/DDBJ whole genome shotgun (WGS) entry which is preliminary data.</text>
</comment>
<dbReference type="InterPro" id="IPR020946">
    <property type="entry name" value="Flavin_mOase-like"/>
</dbReference>
<comment type="similarity">
    <text evidence="1">Belongs to the FMO family.</text>
</comment>
<evidence type="ECO:0000256" key="2">
    <source>
        <dbReference type="ARBA" id="ARBA00022630"/>
    </source>
</evidence>
<keyword evidence="3" id="KW-0274">FAD</keyword>
<dbReference type="AlphaFoldDB" id="A0AAN6IU92"/>
<dbReference type="Gene3D" id="3.50.50.60">
    <property type="entry name" value="FAD/NAD(P)-binding domain"/>
    <property type="match status" value="2"/>
</dbReference>
<organism evidence="6 7">
    <name type="scientific">Exophiala dermatitidis</name>
    <name type="common">Black yeast-like fungus</name>
    <name type="synonym">Wangiella dermatitidis</name>
    <dbReference type="NCBI Taxonomy" id="5970"/>
    <lineage>
        <taxon>Eukaryota</taxon>
        <taxon>Fungi</taxon>
        <taxon>Dikarya</taxon>
        <taxon>Ascomycota</taxon>
        <taxon>Pezizomycotina</taxon>
        <taxon>Eurotiomycetes</taxon>
        <taxon>Chaetothyriomycetidae</taxon>
        <taxon>Chaetothyriales</taxon>
        <taxon>Herpotrichiellaceae</taxon>
        <taxon>Exophiala</taxon>
    </lineage>
</organism>